<dbReference type="OrthoDB" id="2455960at2"/>
<comment type="caution">
    <text evidence="1">The sequence shown here is derived from an EMBL/GenBank/DDBJ whole genome shotgun (WGS) entry which is preliminary data.</text>
</comment>
<reference evidence="1 2" key="1">
    <citation type="submission" date="2018-05" db="EMBL/GenBank/DDBJ databases">
        <title>Kurthia sibirica genome sequence.</title>
        <authorList>
            <person name="Maclea K.S."/>
            <person name="Goen A.E."/>
        </authorList>
    </citation>
    <scope>NUCLEOTIDE SEQUENCE [LARGE SCALE GENOMIC DNA]</scope>
    <source>
        <strain evidence="1 2">ATCC 49154</strain>
    </source>
</reference>
<sequence>MESFIRVFKSRDLELFEFLRNRNVVSYIVIEDTRKPLSHEDKKIDPFCYMNEEDIDEILNVFKISFVSDLELNEEDSLFLKNFFNDLLNITNLTTMIFKNFVVKDLYDNEFRVDTIPFFKRLLECVKSDVNLNENEINDSSWMYLSQD</sequence>
<protein>
    <submittedName>
        <fullName evidence="1">Terpene synthase</fullName>
    </submittedName>
</protein>
<accession>A0A2U3AJH5</accession>
<keyword evidence="2" id="KW-1185">Reference proteome</keyword>
<evidence type="ECO:0000313" key="1">
    <source>
        <dbReference type="EMBL" id="PWI24688.1"/>
    </source>
</evidence>
<organism evidence="1 2">
    <name type="scientific">Kurthia sibirica</name>
    <dbReference type="NCBI Taxonomy" id="202750"/>
    <lineage>
        <taxon>Bacteria</taxon>
        <taxon>Bacillati</taxon>
        <taxon>Bacillota</taxon>
        <taxon>Bacilli</taxon>
        <taxon>Bacillales</taxon>
        <taxon>Caryophanaceae</taxon>
        <taxon>Kurthia</taxon>
    </lineage>
</organism>
<dbReference type="EMBL" id="QFVR01000017">
    <property type="protein sequence ID" value="PWI24688.1"/>
    <property type="molecule type" value="Genomic_DNA"/>
</dbReference>
<dbReference type="RefSeq" id="WP_109306655.1">
    <property type="nucleotide sequence ID" value="NZ_BJUF01000031.1"/>
</dbReference>
<dbReference type="AlphaFoldDB" id="A0A2U3AJH5"/>
<proteinExistence type="predicted"/>
<evidence type="ECO:0000313" key="2">
    <source>
        <dbReference type="Proteomes" id="UP000245938"/>
    </source>
</evidence>
<name>A0A2U3AJH5_9BACL</name>
<gene>
    <name evidence="1" type="ORF">DEX24_12025</name>
</gene>
<dbReference type="Proteomes" id="UP000245938">
    <property type="component" value="Unassembled WGS sequence"/>
</dbReference>